<dbReference type="EMBL" id="CAFBOR010000222">
    <property type="protein sequence ID" value="CAB4998467.1"/>
    <property type="molecule type" value="Genomic_DNA"/>
</dbReference>
<reference evidence="1" key="1">
    <citation type="submission" date="2020-05" db="EMBL/GenBank/DDBJ databases">
        <authorList>
            <person name="Chiriac C."/>
            <person name="Salcher M."/>
            <person name="Ghai R."/>
            <person name="Kavagutti S V."/>
        </authorList>
    </citation>
    <scope>NUCLEOTIDE SEQUENCE</scope>
</reference>
<evidence type="ECO:0000313" key="1">
    <source>
        <dbReference type="EMBL" id="CAB4998467.1"/>
    </source>
</evidence>
<proteinExistence type="predicted"/>
<dbReference type="AlphaFoldDB" id="A0A6J7NZM4"/>
<gene>
    <name evidence="1" type="ORF">UFOPK3974_01357</name>
</gene>
<name>A0A6J7NZM4_9ZZZZ</name>
<organism evidence="1">
    <name type="scientific">freshwater metagenome</name>
    <dbReference type="NCBI Taxonomy" id="449393"/>
    <lineage>
        <taxon>unclassified sequences</taxon>
        <taxon>metagenomes</taxon>
        <taxon>ecological metagenomes</taxon>
    </lineage>
</organism>
<protein>
    <submittedName>
        <fullName evidence="1">Unannotated protein</fullName>
    </submittedName>
</protein>
<accession>A0A6J7NZM4</accession>
<sequence>MVSLAGATSALRVQVATPPSSTYLGVPETLITGLSGVPVAARRATAGIACATPLLAGAIGPTKVSPLLSTDVAVERIVAAPVLRLPSLYPAEFPLNES</sequence>